<name>A0ACC1T0H6_9HYPO</name>
<keyword evidence="2" id="KW-1185">Reference proteome</keyword>
<dbReference type="EMBL" id="JANRMS010000009">
    <property type="protein sequence ID" value="KAJ3550031.1"/>
    <property type="molecule type" value="Genomic_DNA"/>
</dbReference>
<accession>A0ACC1T0H6</accession>
<evidence type="ECO:0000313" key="1">
    <source>
        <dbReference type="EMBL" id="KAJ3550031.1"/>
    </source>
</evidence>
<proteinExistence type="predicted"/>
<gene>
    <name evidence="1" type="ORF">NM208_g201</name>
</gene>
<dbReference type="Proteomes" id="UP001148629">
    <property type="component" value="Unassembled WGS sequence"/>
</dbReference>
<sequence>MSSPTEASTAPPEQFVLPATKYCPNNKMPVLVYRNVLPHPRTEESAQAWIEKNGWFRAGIVWPAVYRRHFHPNVHECYVLSGSSEVLMGVGKFDDTTAHGLKSSSQLGLLLTLREGDVIVHPAGTGHSNISDEGHYRYLSFFPEGSPKWISENGDKLLEDFEGVWKQITDVPMPQDPVTGAGDLGNNMIGRFPFYPFVSPWPKQQSRPKPQSLPENSIKSPTNTMGSMPEVLKVDALVVGAGVAGIYSTHKLSRAGLNVQCIDTAGDVGGTWYWNTYPGAMSDTETYLYRYSWDKEDLKTYPWSRHYIYQPEILEYLRHVVKRHDLRKYMRFNTEMETASWDDQTNTWIITCVGGLVIHTRYLVNCLGLLSKPNYPDIPGISSFAGEIVHTAKWDDKLKLAGKTVGIIGNGSTGVQVITAIAPEVGQLVSFQRHPQYSVPSGQGQIPDGYREKINQNYDKIWQDVWSSSTAFGVPETHRKTMEATPEERRQAFQEVWDQGNGFRFMFSAFGDLTTSVEANEEACNFIRSKIDEIVKDPRKAKALKPCDLYARRPLCDSGYYQTFNRDNVDIVDLRETPIEEIVPEGIKTKDGAVHKLDILIFATGFDAIEGNYLRIKITGRGGKSIQKHWENGPTAYGAVACSGFPNMFIVSGPQGAFANFPVVIESEINFITECILKAETKNKHDRVMEVTAKAEQQWSDLCDQLVEGSLFKTTASWIFGANVEGRKSSTKFYFGGLNKYREWVQSEIDAGFPGFGGAQQVKI</sequence>
<reference evidence="1" key="1">
    <citation type="submission" date="2022-08" db="EMBL/GenBank/DDBJ databases">
        <title>Genome Sequence of Fusarium decemcellulare.</title>
        <authorList>
            <person name="Buettner E."/>
        </authorList>
    </citation>
    <scope>NUCLEOTIDE SEQUENCE</scope>
    <source>
        <strain evidence="1">Babe19</strain>
    </source>
</reference>
<evidence type="ECO:0000313" key="2">
    <source>
        <dbReference type="Proteomes" id="UP001148629"/>
    </source>
</evidence>
<organism evidence="1 2">
    <name type="scientific">Fusarium decemcellulare</name>
    <dbReference type="NCBI Taxonomy" id="57161"/>
    <lineage>
        <taxon>Eukaryota</taxon>
        <taxon>Fungi</taxon>
        <taxon>Dikarya</taxon>
        <taxon>Ascomycota</taxon>
        <taxon>Pezizomycotina</taxon>
        <taxon>Sordariomycetes</taxon>
        <taxon>Hypocreomycetidae</taxon>
        <taxon>Hypocreales</taxon>
        <taxon>Nectriaceae</taxon>
        <taxon>Fusarium</taxon>
        <taxon>Fusarium decemcellulare species complex</taxon>
    </lineage>
</organism>
<protein>
    <submittedName>
        <fullName evidence="1">Uncharacterized protein</fullName>
    </submittedName>
</protein>
<comment type="caution">
    <text evidence="1">The sequence shown here is derived from an EMBL/GenBank/DDBJ whole genome shotgun (WGS) entry which is preliminary data.</text>
</comment>